<evidence type="ECO:0000256" key="1">
    <source>
        <dbReference type="ARBA" id="ARBA00008828"/>
    </source>
</evidence>
<dbReference type="InterPro" id="IPR039777">
    <property type="entry name" value="IFRD"/>
</dbReference>
<dbReference type="PANTHER" id="PTHR12354">
    <property type="entry name" value="INTERFERON-RELATED DEVELOPMENTAL REGULATOR"/>
    <property type="match status" value="1"/>
</dbReference>
<dbReference type="InterPro" id="IPR016024">
    <property type="entry name" value="ARM-type_fold"/>
</dbReference>
<comment type="caution">
    <text evidence="4">The sequence shown here is derived from an EMBL/GenBank/DDBJ whole genome shotgun (WGS) entry which is preliminary data.</text>
</comment>
<reference evidence="4 5" key="1">
    <citation type="submission" date="2015-05" db="EMBL/GenBank/DDBJ databases">
        <title>Distinctive expansion of gene families associated with plant cell wall degradation and secondary metabolism in the genomes of grapevine trunk pathogens.</title>
        <authorList>
            <person name="Lawrence D.P."/>
            <person name="Travadon R."/>
            <person name="Rolshausen P.E."/>
            <person name="Baumgartner K."/>
        </authorList>
    </citation>
    <scope>NUCLEOTIDE SEQUENCE [LARGE SCALE GENOMIC DNA]</scope>
    <source>
        <strain evidence="4">UCRPC4</strain>
    </source>
</reference>
<feature type="region of interest" description="Disordered" evidence="2">
    <location>
        <begin position="460"/>
        <end position="479"/>
    </location>
</feature>
<proteinExistence type="inferred from homology"/>
<dbReference type="Gene3D" id="1.25.10.10">
    <property type="entry name" value="Leucine-rich Repeat Variant"/>
    <property type="match status" value="1"/>
</dbReference>
<dbReference type="Proteomes" id="UP000053317">
    <property type="component" value="Unassembled WGS sequence"/>
</dbReference>
<organism evidence="4 5">
    <name type="scientific">Phaeomoniella chlamydospora</name>
    <name type="common">Phaeoacremonium chlamydosporum</name>
    <dbReference type="NCBI Taxonomy" id="158046"/>
    <lineage>
        <taxon>Eukaryota</taxon>
        <taxon>Fungi</taxon>
        <taxon>Dikarya</taxon>
        <taxon>Ascomycota</taxon>
        <taxon>Pezizomycotina</taxon>
        <taxon>Eurotiomycetes</taxon>
        <taxon>Chaetothyriomycetidae</taxon>
        <taxon>Phaeomoniellales</taxon>
        <taxon>Phaeomoniellaceae</taxon>
        <taxon>Phaeomoniella</taxon>
    </lineage>
</organism>
<dbReference type="SUPFAM" id="SSF48371">
    <property type="entry name" value="ARM repeat"/>
    <property type="match status" value="1"/>
</dbReference>
<accession>A0A0G2EXG8</accession>
<comment type="similarity">
    <text evidence="1">Belongs to the IFRD family.</text>
</comment>
<feature type="compositionally biased region" description="Polar residues" evidence="2">
    <location>
        <begin position="21"/>
        <end position="42"/>
    </location>
</feature>
<dbReference type="Pfam" id="PF05004">
    <property type="entry name" value="IFRD"/>
    <property type="match status" value="1"/>
</dbReference>
<keyword evidence="5" id="KW-1185">Reference proteome</keyword>
<feature type="region of interest" description="Disordered" evidence="2">
    <location>
        <begin position="297"/>
        <end position="345"/>
    </location>
</feature>
<evidence type="ECO:0000256" key="2">
    <source>
        <dbReference type="SAM" id="MobiDB-lite"/>
    </source>
</evidence>
<dbReference type="PANTHER" id="PTHR12354:SF1">
    <property type="entry name" value="INTERFERON-RELATED DEVELOPMENTAL REGULATOR 1"/>
    <property type="match status" value="1"/>
</dbReference>
<reference evidence="4 5" key="2">
    <citation type="submission" date="2015-05" db="EMBL/GenBank/DDBJ databases">
        <authorList>
            <person name="Morales-Cruz A."/>
            <person name="Amrine K.C."/>
            <person name="Cantu D."/>
        </authorList>
    </citation>
    <scope>NUCLEOTIDE SEQUENCE [LARGE SCALE GENOMIC DNA]</scope>
    <source>
        <strain evidence="4">UCRPC4</strain>
    </source>
</reference>
<feature type="domain" description="Interferon-related developmental regulator N-terminal" evidence="3">
    <location>
        <begin position="67"/>
        <end position="388"/>
    </location>
</feature>
<evidence type="ECO:0000313" key="4">
    <source>
        <dbReference type="EMBL" id="KKY27322.1"/>
    </source>
</evidence>
<dbReference type="EMBL" id="LCWF01000025">
    <property type="protein sequence ID" value="KKY27322.1"/>
    <property type="molecule type" value="Genomic_DNA"/>
</dbReference>
<feature type="region of interest" description="Disordered" evidence="2">
    <location>
        <begin position="1"/>
        <end position="60"/>
    </location>
</feature>
<dbReference type="OrthoDB" id="18978at2759"/>
<evidence type="ECO:0000259" key="3">
    <source>
        <dbReference type="Pfam" id="PF05004"/>
    </source>
</evidence>
<dbReference type="AlphaFoldDB" id="A0A0G2EXG8"/>
<sequence>MHDLRRQALESGKTTSRKAASRQSSGRVSRTASQPTSSPGSRNHSRAPSDDEEGGIFSDDTATSINSIDEFLASDDFNEATPDDLKDQLSERIDELIARKGSTNKGREECLGTYIRILSSHLLADVLYGRITEIIGAITKSIKSEISERETVFALRALAVTAITMPNLDLYAQVSSLLKRTISDSQSTKAKSTAIYCLGDCLSYGGAGEDEILDQMTFLLEVISSDGNFIDAADDVDTVVAALHVYAFLSSQVGDVEAESEDAIEALLEQLDSSSPEVQVAAGECIALFYEKASRHQVQSDSDSDSEDDGDEASEEDDEEGNSNISDEPSEKSSQNTKKSPFRYQPYHNTHAVLSKVSYLSTYSSKKVNRKSKKNLHQAFTAILHTVEDPRGGFRLNNRAHMTIRIYSEGEMSINKWWKMIRLSSLRRLLGGGFINHYYEGNKAVLDILPVLISRRTGGFGSGSDSGKKGKRYKDQSYSPRSLALLQEF</sequence>
<feature type="compositionally biased region" description="Acidic residues" evidence="2">
    <location>
        <begin position="302"/>
        <end position="321"/>
    </location>
</feature>
<dbReference type="InterPro" id="IPR011989">
    <property type="entry name" value="ARM-like"/>
</dbReference>
<dbReference type="InterPro" id="IPR007701">
    <property type="entry name" value="Interferon-rel_develop_reg_N"/>
</dbReference>
<evidence type="ECO:0000313" key="5">
    <source>
        <dbReference type="Proteomes" id="UP000053317"/>
    </source>
</evidence>
<name>A0A0G2EXG8_PHACM</name>
<gene>
    <name evidence="4" type="ORF">UCRPC4_g01122</name>
</gene>
<protein>
    <submittedName>
        <fullName evidence="4">Putative ifrd domain-containing protein</fullName>
    </submittedName>
</protein>